<dbReference type="Pfam" id="PF06990">
    <property type="entry name" value="Gal-3-0_sulfotr"/>
    <property type="match status" value="1"/>
</dbReference>
<comment type="similarity">
    <text evidence="2">Belongs to the galactose-3-O-sulfotransferase family.</text>
</comment>
<dbReference type="AlphaFoldDB" id="A0AAV4DYJ6"/>
<name>A0AAV4DYJ6_9GAST</name>
<dbReference type="EMBL" id="BLXT01008455">
    <property type="protein sequence ID" value="GFO48916.1"/>
    <property type="molecule type" value="Genomic_DNA"/>
</dbReference>
<evidence type="ECO:0000256" key="1">
    <source>
        <dbReference type="ARBA" id="ARBA00004323"/>
    </source>
</evidence>
<comment type="subcellular location">
    <subcellularLocation>
        <location evidence="1">Golgi apparatus membrane</location>
        <topology evidence="1">Single-pass type II membrane protein</topology>
    </subcellularLocation>
</comment>
<evidence type="ECO:0000256" key="8">
    <source>
        <dbReference type="ARBA" id="ARBA00023136"/>
    </source>
</evidence>
<gene>
    <name evidence="11" type="ORF">PoB_007542100</name>
</gene>
<comment type="caution">
    <text evidence="11">The sequence shown here is derived from an EMBL/GenBank/DDBJ whole genome shotgun (WGS) entry which is preliminary data.</text>
</comment>
<dbReference type="GO" id="GO:0000139">
    <property type="term" value="C:Golgi membrane"/>
    <property type="evidence" value="ECO:0007669"/>
    <property type="project" value="UniProtKB-SubCell"/>
</dbReference>
<evidence type="ECO:0000256" key="7">
    <source>
        <dbReference type="ARBA" id="ARBA00023034"/>
    </source>
</evidence>
<keyword evidence="7" id="KW-0333">Golgi apparatus</keyword>
<dbReference type="GO" id="GO:0001733">
    <property type="term" value="F:galactosylceramide sulfotransferase activity"/>
    <property type="evidence" value="ECO:0007669"/>
    <property type="project" value="InterPro"/>
</dbReference>
<keyword evidence="6 10" id="KW-1133">Transmembrane helix</keyword>
<evidence type="ECO:0000256" key="3">
    <source>
        <dbReference type="ARBA" id="ARBA00022679"/>
    </source>
</evidence>
<organism evidence="11 12">
    <name type="scientific">Plakobranchus ocellatus</name>
    <dbReference type="NCBI Taxonomy" id="259542"/>
    <lineage>
        <taxon>Eukaryota</taxon>
        <taxon>Metazoa</taxon>
        <taxon>Spiralia</taxon>
        <taxon>Lophotrochozoa</taxon>
        <taxon>Mollusca</taxon>
        <taxon>Gastropoda</taxon>
        <taxon>Heterobranchia</taxon>
        <taxon>Euthyneura</taxon>
        <taxon>Panpulmonata</taxon>
        <taxon>Sacoglossa</taxon>
        <taxon>Placobranchoidea</taxon>
        <taxon>Plakobranchidae</taxon>
        <taxon>Plakobranchus</taxon>
    </lineage>
</organism>
<dbReference type="PANTHER" id="PTHR14647:SF87">
    <property type="entry name" value="PUTATIVE-RELATED"/>
    <property type="match status" value="1"/>
</dbReference>
<feature type="transmembrane region" description="Helical" evidence="10">
    <location>
        <begin position="7"/>
        <end position="24"/>
    </location>
</feature>
<keyword evidence="8 10" id="KW-0472">Membrane</keyword>
<keyword evidence="5" id="KW-0735">Signal-anchor</keyword>
<evidence type="ECO:0000256" key="10">
    <source>
        <dbReference type="SAM" id="Phobius"/>
    </source>
</evidence>
<evidence type="ECO:0000313" key="11">
    <source>
        <dbReference type="EMBL" id="GFO48916.1"/>
    </source>
</evidence>
<keyword evidence="4 10" id="KW-0812">Transmembrane</keyword>
<evidence type="ECO:0000256" key="4">
    <source>
        <dbReference type="ARBA" id="ARBA00022692"/>
    </source>
</evidence>
<dbReference type="Proteomes" id="UP000735302">
    <property type="component" value="Unassembled WGS sequence"/>
</dbReference>
<reference evidence="11 12" key="1">
    <citation type="journal article" date="2021" name="Elife">
        <title>Chloroplast acquisition without the gene transfer in kleptoplastic sea slugs, Plakobranchus ocellatus.</title>
        <authorList>
            <person name="Maeda T."/>
            <person name="Takahashi S."/>
            <person name="Yoshida T."/>
            <person name="Shimamura S."/>
            <person name="Takaki Y."/>
            <person name="Nagai Y."/>
            <person name="Toyoda A."/>
            <person name="Suzuki Y."/>
            <person name="Arimoto A."/>
            <person name="Ishii H."/>
            <person name="Satoh N."/>
            <person name="Nishiyama T."/>
            <person name="Hasebe M."/>
            <person name="Maruyama T."/>
            <person name="Minagawa J."/>
            <person name="Obokata J."/>
            <person name="Shigenobu S."/>
        </authorList>
    </citation>
    <scope>NUCLEOTIDE SEQUENCE [LARGE SCALE GENOMIC DNA]</scope>
</reference>
<keyword evidence="3" id="KW-0808">Transferase</keyword>
<evidence type="ECO:0000256" key="5">
    <source>
        <dbReference type="ARBA" id="ARBA00022968"/>
    </source>
</evidence>
<accession>A0AAV4DYJ6</accession>
<dbReference type="PANTHER" id="PTHR14647">
    <property type="entry name" value="GALACTOSE-3-O-SULFOTRANSFERASE"/>
    <property type="match status" value="1"/>
</dbReference>
<evidence type="ECO:0000256" key="6">
    <source>
        <dbReference type="ARBA" id="ARBA00022989"/>
    </source>
</evidence>
<dbReference type="InterPro" id="IPR009729">
    <property type="entry name" value="Gal-3-0_sulfotransfrase"/>
</dbReference>
<keyword evidence="12" id="KW-1185">Reference proteome</keyword>
<proteinExistence type="inferred from homology"/>
<evidence type="ECO:0000256" key="9">
    <source>
        <dbReference type="ARBA" id="ARBA00023180"/>
    </source>
</evidence>
<keyword evidence="9" id="KW-0325">Glycoprotein</keyword>
<evidence type="ECO:0000313" key="12">
    <source>
        <dbReference type="Proteomes" id="UP000735302"/>
    </source>
</evidence>
<dbReference type="InterPro" id="IPR027417">
    <property type="entry name" value="P-loop_NTPase"/>
</dbReference>
<dbReference type="GO" id="GO:0009247">
    <property type="term" value="P:glycolipid biosynthetic process"/>
    <property type="evidence" value="ECO:0007669"/>
    <property type="project" value="InterPro"/>
</dbReference>
<dbReference type="Gene3D" id="3.40.50.300">
    <property type="entry name" value="P-loop containing nucleotide triphosphate hydrolases"/>
    <property type="match status" value="1"/>
</dbReference>
<protein>
    <submittedName>
        <fullName evidence="11">Galactose-3-o-sulfotransferase 3</fullName>
    </submittedName>
</protein>
<evidence type="ECO:0000256" key="2">
    <source>
        <dbReference type="ARBA" id="ARBA00008124"/>
    </source>
</evidence>
<sequence length="418" mass="48222">MIKRKWIILLTVSALAIFYCYVLINTNAIIVPSVTKLIPSLKADNVTEEGEKHIDKSLLKQVPEVCQVVFIKVHKAAGSTVQNILTRFAMARDLDLLLPIIGPTINEGGPFIDPEKVIHHPEGKLFDILSSHLVYNKQQLAKYFPESAMRVTIIREPMKHAISALRFYSLVYPQKNYLAGVSKHPDDPIGGFLLHPEDFFPGSKRVCAEPNSYITNRMSFDLGFDTHSFTSSKTNRTKMQVFLNQIERDFDIVLISDYFDESMVLLRRLLGWKIQDIIYLKINSAQIKQHSVWARVPELNSTAFLKFRHCNKLDYELYEYFLPAFIDKTNKQPYFKEEVTFFKKVQKQVGDFCSQAKINETFEVSKSEWTDQFSVSYDDCKLMKATEIGLMQTARRMQLKRYEEIIKNSQNSTTVPSS</sequence>